<dbReference type="Gene3D" id="3.20.110.10">
    <property type="entry name" value="Glycoside hydrolase 38, N terminal domain"/>
    <property type="match status" value="2"/>
</dbReference>
<accession>A0ABY5ZK36</accession>
<dbReference type="Proteomes" id="UP001060414">
    <property type="component" value="Chromosome"/>
</dbReference>
<keyword evidence="6" id="KW-1185">Reference proteome</keyword>
<dbReference type="RefSeq" id="WP_260747566.1">
    <property type="nucleotide sequence ID" value="NZ_CP092109.1"/>
</dbReference>
<dbReference type="InterPro" id="IPR011330">
    <property type="entry name" value="Glyco_hydro/deAcase_b/a-brl"/>
</dbReference>
<organism evidence="5 6">
    <name type="scientific">Geoalkalibacter halelectricus</name>
    <dbReference type="NCBI Taxonomy" id="2847045"/>
    <lineage>
        <taxon>Bacteria</taxon>
        <taxon>Pseudomonadati</taxon>
        <taxon>Thermodesulfobacteriota</taxon>
        <taxon>Desulfuromonadia</taxon>
        <taxon>Desulfuromonadales</taxon>
        <taxon>Geoalkalibacteraceae</taxon>
        <taxon>Geoalkalibacter</taxon>
    </lineage>
</organism>
<evidence type="ECO:0000256" key="1">
    <source>
        <dbReference type="ARBA" id="ARBA00006821"/>
    </source>
</evidence>
<keyword evidence="2 3" id="KW-0119">Carbohydrate metabolism</keyword>
<dbReference type="CDD" id="cd10797">
    <property type="entry name" value="GH57N_APU_like_1"/>
    <property type="match status" value="1"/>
</dbReference>
<dbReference type="SUPFAM" id="SSF88713">
    <property type="entry name" value="Glycoside hydrolase/deacetylase"/>
    <property type="match status" value="1"/>
</dbReference>
<sequence length="808" mass="93088">MTERFVCIHGHFYQPPRENPWLEDVELQDSAYPFHDWNDRITTECYQTNAAARILDHHNLIIDIANNYEKISFNFGPTLLSWLEKHRPETYQAIIDSDLSSRARFGGHGAALAQAYNHMIMPLANPRDKRTQVRWGVHDFAARFGRKPEGMWLPETAVDVDTLEVLAEEGIAFTILAPHQAKAVRRIGDKEWQRLGELPVDTRCAYRCTLPSGRTIALFFYNGTVSQEVAFSGLLENGEKFSHRLLSTYSERRQAELSHIATDGETYGHHHRHGEMALAYCLRTMEKNRLARITIYGEYLALNPPTHEVRIVDNSSWSCAHGVERWRSDCGCRIDHGRNWRQKWRRPLRAALDWLRDRLALLYEREMGAFNEDPWAVRDAYIEVVLDRSEENVRDFLSRHCSAPPSAAEQTRLLRLLEMQRHAMLMYTSCGWFFDEVSGIETTQILAYASRAIQLAEEACGAHLEAEFLEWLEKVPSNLDKYLHGAQIYRQLVQPTRLDLRRVAAHHAIASEFEGNHRTHQIYSYEANNLVYDQSRAGRILLASGHTRVRSHITWNQAEYIFAVLHFGDHNLTAGIREFRGSQDLHTVQTELRDAFEGSNLTEVIRLFDRHFPQGTYSLSHLFKDEQRKVLNLILQKPLEEIHQTYQGIYDNQFALLRFLRDIGAPAPQALIAPAECVLSARLRKFFDNPVLDLLALKEAAGEVERLALRLRDETLGFAAGRQIARQMDKLARAPRNLAFLITINETLETLEQLPIKLDLWRAQNAYYAICQQLCPSVQKSLLAGEPGLTEWFEQFRRLGQALKVGMI</sequence>
<dbReference type="PANTHER" id="PTHR36306">
    <property type="entry name" value="ALPHA-AMYLASE-RELATED-RELATED"/>
    <property type="match status" value="1"/>
</dbReference>
<proteinExistence type="inferred from homology"/>
<dbReference type="PANTHER" id="PTHR36306:SF3">
    <property type="entry name" value="GLYCOSIDE HYDROLASE FAMILY 57"/>
    <property type="match status" value="1"/>
</dbReference>
<dbReference type="Pfam" id="PF12055">
    <property type="entry name" value="DUF3536"/>
    <property type="match status" value="1"/>
</dbReference>
<gene>
    <name evidence="5" type="ORF">L9S41_16225</name>
</gene>
<evidence type="ECO:0000313" key="5">
    <source>
        <dbReference type="EMBL" id="UWZ79209.1"/>
    </source>
</evidence>
<name>A0ABY5ZK36_9BACT</name>
<evidence type="ECO:0000313" key="6">
    <source>
        <dbReference type="Proteomes" id="UP001060414"/>
    </source>
</evidence>
<reference evidence="5" key="1">
    <citation type="journal article" date="2022" name="Environ. Microbiol.">
        <title>Geoalkalibacter halelectricus SAP #1 sp. nov. possessing extracellular electron transfer and mineral#reducing capabilities from a haloalkaline environment.</title>
        <authorList>
            <person name="Yadav S."/>
            <person name="Singh R."/>
            <person name="Sundharam S.S."/>
            <person name="Chaudhary S."/>
            <person name="Krishnamurthi S."/>
            <person name="Patil S.A."/>
        </authorList>
    </citation>
    <scope>NUCLEOTIDE SEQUENCE</scope>
    <source>
        <strain evidence="5">SAP-1</strain>
    </source>
</reference>
<feature type="domain" description="Glycoside hydrolase family 57 N-terminal" evidence="4">
    <location>
        <begin position="108"/>
        <end position="307"/>
    </location>
</feature>
<evidence type="ECO:0000256" key="2">
    <source>
        <dbReference type="ARBA" id="ARBA00023277"/>
    </source>
</evidence>
<dbReference type="InterPro" id="IPR052046">
    <property type="entry name" value="GH57_Enzymes"/>
</dbReference>
<evidence type="ECO:0000259" key="4">
    <source>
        <dbReference type="Pfam" id="PF03065"/>
    </source>
</evidence>
<dbReference type="EMBL" id="CP092109">
    <property type="protein sequence ID" value="UWZ79209.1"/>
    <property type="molecule type" value="Genomic_DNA"/>
</dbReference>
<evidence type="ECO:0000256" key="3">
    <source>
        <dbReference type="RuleBase" id="RU361196"/>
    </source>
</evidence>
<dbReference type="InterPro" id="IPR004300">
    <property type="entry name" value="Glyco_hydro_57_N"/>
</dbReference>
<protein>
    <submittedName>
        <fullName evidence="5">DUF3536 domain-containing protein</fullName>
    </submittedName>
</protein>
<comment type="similarity">
    <text evidence="1 3">Belongs to the glycosyl hydrolase 57 family.</text>
</comment>
<dbReference type="Pfam" id="PF03065">
    <property type="entry name" value="Glyco_hydro_57"/>
    <property type="match status" value="1"/>
</dbReference>
<dbReference type="InterPro" id="IPR027291">
    <property type="entry name" value="Glyco_hydro_38_N_sf"/>
</dbReference>
<dbReference type="InterPro" id="IPR021923">
    <property type="entry name" value="DUF3536"/>
</dbReference>